<protein>
    <recommendedName>
        <fullName evidence="11">Sphingomyelin synthase-like domain-containing protein</fullName>
    </recommendedName>
</protein>
<gene>
    <name evidence="12" type="ORF">MACK_004019</name>
</gene>
<feature type="transmembrane region" description="Helical" evidence="10">
    <location>
        <begin position="250"/>
        <end position="269"/>
    </location>
</feature>
<evidence type="ECO:0000256" key="10">
    <source>
        <dbReference type="SAM" id="Phobius"/>
    </source>
</evidence>
<dbReference type="AlphaFoldDB" id="A0A976SJP4"/>
<feature type="region of interest" description="Disordered" evidence="9">
    <location>
        <begin position="1"/>
        <end position="21"/>
    </location>
</feature>
<dbReference type="EMBL" id="CP056072">
    <property type="protein sequence ID" value="UVC50149.1"/>
    <property type="molecule type" value="Genomic_DNA"/>
</dbReference>
<evidence type="ECO:0000256" key="4">
    <source>
        <dbReference type="ARBA" id="ARBA00022692"/>
    </source>
</evidence>
<dbReference type="GO" id="GO:0000139">
    <property type="term" value="C:Golgi membrane"/>
    <property type="evidence" value="ECO:0007669"/>
    <property type="project" value="TreeGrafter"/>
</dbReference>
<keyword evidence="5" id="KW-0746">Sphingolipid metabolism</keyword>
<comment type="similarity">
    <text evidence="2">Belongs to the sphingomyelin synthase family.</text>
</comment>
<evidence type="ECO:0000259" key="11">
    <source>
        <dbReference type="Pfam" id="PF14360"/>
    </source>
</evidence>
<dbReference type="CDD" id="cd01610">
    <property type="entry name" value="PAP2_like"/>
    <property type="match status" value="1"/>
</dbReference>
<feature type="transmembrane region" description="Helical" evidence="10">
    <location>
        <begin position="58"/>
        <end position="82"/>
    </location>
</feature>
<feature type="transmembrane region" description="Helical" evidence="10">
    <location>
        <begin position="226"/>
        <end position="244"/>
    </location>
</feature>
<reference evidence="12" key="1">
    <citation type="submission" date="2022-07" db="EMBL/GenBank/DDBJ databases">
        <title>Evaluation of T. orientalis genome assembly methods using nanopore sequencing and analysis of variation between genomes.</title>
        <authorList>
            <person name="Yam J."/>
            <person name="Micallef M.L."/>
            <person name="Liu M."/>
            <person name="Djordjevic S.P."/>
            <person name="Bogema D.R."/>
            <person name="Jenkins C."/>
        </authorList>
    </citation>
    <scope>NUCLEOTIDE SEQUENCE</scope>
    <source>
        <strain evidence="12">Goon Nure</strain>
    </source>
</reference>
<feature type="transmembrane region" description="Helical" evidence="10">
    <location>
        <begin position="117"/>
        <end position="139"/>
    </location>
</feature>
<comment type="subcellular location">
    <subcellularLocation>
        <location evidence="1">Membrane</location>
        <topology evidence="1">Multi-pass membrane protein</topology>
    </subcellularLocation>
</comment>
<dbReference type="GO" id="GO:0005789">
    <property type="term" value="C:endoplasmic reticulum membrane"/>
    <property type="evidence" value="ECO:0007669"/>
    <property type="project" value="TreeGrafter"/>
</dbReference>
<dbReference type="Proteomes" id="UP000244811">
    <property type="component" value="Chromosome 4"/>
</dbReference>
<evidence type="ECO:0000313" key="12">
    <source>
        <dbReference type="EMBL" id="UVC50149.1"/>
    </source>
</evidence>
<proteinExistence type="inferred from homology"/>
<dbReference type="PANTHER" id="PTHR21290">
    <property type="entry name" value="SPHINGOMYELIN SYNTHETASE"/>
    <property type="match status" value="1"/>
</dbReference>
<evidence type="ECO:0000256" key="2">
    <source>
        <dbReference type="ARBA" id="ARBA00005441"/>
    </source>
</evidence>
<accession>A0A976SJP4</accession>
<dbReference type="PANTHER" id="PTHR21290:SF25">
    <property type="entry name" value="SPHINGOMYELIN SYNTHASE-RELATED PROTEIN 1"/>
    <property type="match status" value="1"/>
</dbReference>
<feature type="domain" description="Sphingomyelin synthase-like" evidence="11">
    <location>
        <begin position="199"/>
        <end position="269"/>
    </location>
</feature>
<keyword evidence="3" id="KW-0808">Transferase</keyword>
<name>A0A976SJP4_THEOR</name>
<feature type="transmembrane region" description="Helical" evidence="10">
    <location>
        <begin position="146"/>
        <end position="165"/>
    </location>
</feature>
<feature type="compositionally biased region" description="Basic and acidic residues" evidence="9">
    <location>
        <begin position="1"/>
        <end position="19"/>
    </location>
</feature>
<organism evidence="12 13">
    <name type="scientific">Theileria orientalis</name>
    <dbReference type="NCBI Taxonomy" id="68886"/>
    <lineage>
        <taxon>Eukaryota</taxon>
        <taxon>Sar</taxon>
        <taxon>Alveolata</taxon>
        <taxon>Apicomplexa</taxon>
        <taxon>Aconoidasida</taxon>
        <taxon>Piroplasmida</taxon>
        <taxon>Theileriidae</taxon>
        <taxon>Theileria</taxon>
    </lineage>
</organism>
<dbReference type="GO" id="GO:0047493">
    <property type="term" value="F:ceramide cholinephosphotransferase activity"/>
    <property type="evidence" value="ECO:0007669"/>
    <property type="project" value="TreeGrafter"/>
</dbReference>
<keyword evidence="6 10" id="KW-1133">Transmembrane helix</keyword>
<evidence type="ECO:0000256" key="5">
    <source>
        <dbReference type="ARBA" id="ARBA00022919"/>
    </source>
</evidence>
<evidence type="ECO:0000256" key="8">
    <source>
        <dbReference type="ARBA" id="ARBA00023136"/>
    </source>
</evidence>
<keyword evidence="7" id="KW-0443">Lipid metabolism</keyword>
<sequence>MGIFKREVDGKEPANKSESPDVTVTMDEWVPFTVDENTDVESEVKLTIKQYIRLDILLFLRLVLTGVYVVAVIFILGFSMYFSDLIYLKTSRVPVPDRIHEFLDRFNHPFNKLFCDILMQLFFSAAVIRLACFSTHLYVYHVAIRVVLFIGTGNLIKSLFIIVTTMPACQYNCNPQLHGVTYRTLFLRFFQGITGIVDNCTDLIISGHSLYTIYSCVLLCENLKNVAVRAICVLYAAFVLFLIVASKYHYTIDVIFGLLIAWFMHYFYYSRLDDYGVYLYNKIYHSRSKKFQEMRKTRSHERFLTKFVANLEMLEERMVLGQKMRTLYLLVNSKKDLIDPKLLRNFMIVVHLFGADESDDITTLYRGTKNFNFFYWKALYNMMSKKKENVKSL</sequence>
<evidence type="ECO:0000256" key="7">
    <source>
        <dbReference type="ARBA" id="ARBA00023098"/>
    </source>
</evidence>
<evidence type="ECO:0000313" key="13">
    <source>
        <dbReference type="Proteomes" id="UP000244811"/>
    </source>
</evidence>
<dbReference type="Gene3D" id="1.20.144.10">
    <property type="entry name" value="Phosphatidic acid phosphatase type 2/haloperoxidase"/>
    <property type="match status" value="1"/>
</dbReference>
<keyword evidence="4 10" id="KW-0812">Transmembrane</keyword>
<dbReference type="GO" id="GO:0046513">
    <property type="term" value="P:ceramide biosynthetic process"/>
    <property type="evidence" value="ECO:0007669"/>
    <property type="project" value="TreeGrafter"/>
</dbReference>
<evidence type="ECO:0000256" key="3">
    <source>
        <dbReference type="ARBA" id="ARBA00022679"/>
    </source>
</evidence>
<evidence type="ECO:0000256" key="6">
    <source>
        <dbReference type="ARBA" id="ARBA00022989"/>
    </source>
</evidence>
<dbReference type="InterPro" id="IPR025749">
    <property type="entry name" value="Sphingomyelin_synth-like_dom"/>
</dbReference>
<dbReference type="InterPro" id="IPR045221">
    <property type="entry name" value="Sphingomyelin_synth-like"/>
</dbReference>
<dbReference type="GO" id="GO:0005886">
    <property type="term" value="C:plasma membrane"/>
    <property type="evidence" value="ECO:0007669"/>
    <property type="project" value="TreeGrafter"/>
</dbReference>
<dbReference type="GO" id="GO:0033188">
    <property type="term" value="F:sphingomyelin synthase activity"/>
    <property type="evidence" value="ECO:0007669"/>
    <property type="project" value="TreeGrafter"/>
</dbReference>
<evidence type="ECO:0000256" key="1">
    <source>
        <dbReference type="ARBA" id="ARBA00004141"/>
    </source>
</evidence>
<dbReference type="Pfam" id="PF14360">
    <property type="entry name" value="PAP2_C"/>
    <property type="match status" value="1"/>
</dbReference>
<keyword evidence="8 10" id="KW-0472">Membrane</keyword>
<evidence type="ECO:0000256" key="9">
    <source>
        <dbReference type="SAM" id="MobiDB-lite"/>
    </source>
</evidence>